<feature type="domain" description="IraD/Gp25-like" evidence="1">
    <location>
        <begin position="29"/>
        <end position="109"/>
    </location>
</feature>
<evidence type="ECO:0000313" key="3">
    <source>
        <dbReference type="Proteomes" id="UP000256763"/>
    </source>
</evidence>
<reference evidence="3" key="1">
    <citation type="submission" date="2017-05" db="EMBL/GenBank/DDBJ databases">
        <authorList>
            <person name="Sharma S."/>
            <person name="Sidhu C."/>
            <person name="Pinnaka A.K."/>
        </authorList>
    </citation>
    <scope>NUCLEOTIDE SEQUENCE [LARGE SCALE GENOMIC DNA]</scope>
    <source>
        <strain evidence="3">AK93</strain>
    </source>
</reference>
<protein>
    <recommendedName>
        <fullName evidence="1">IraD/Gp25-like domain-containing protein</fullName>
    </recommendedName>
</protein>
<evidence type="ECO:0000259" key="1">
    <source>
        <dbReference type="Pfam" id="PF04965"/>
    </source>
</evidence>
<name>A0A3E0WWR9_9GAMM</name>
<dbReference type="OrthoDB" id="1524306at2"/>
<accession>A0A3E0WWR9</accession>
<dbReference type="InterPro" id="IPR017737">
    <property type="entry name" value="TssE1-like"/>
</dbReference>
<comment type="caution">
    <text evidence="2">The sequence shown here is derived from an EMBL/GenBank/DDBJ whole genome shotgun (WGS) entry which is preliminary data.</text>
</comment>
<proteinExistence type="predicted"/>
<dbReference type="SUPFAM" id="SSF160719">
    <property type="entry name" value="gpW/gp25-like"/>
    <property type="match status" value="1"/>
</dbReference>
<evidence type="ECO:0000313" key="2">
    <source>
        <dbReference type="EMBL" id="RFA36445.1"/>
    </source>
</evidence>
<dbReference type="Pfam" id="PF04965">
    <property type="entry name" value="GPW_gp25"/>
    <property type="match status" value="1"/>
</dbReference>
<dbReference type="EMBL" id="NFZW01000009">
    <property type="protein sequence ID" value="RFA36445.1"/>
    <property type="molecule type" value="Genomic_DNA"/>
</dbReference>
<keyword evidence="3" id="KW-1185">Reference proteome</keyword>
<dbReference type="Proteomes" id="UP000256763">
    <property type="component" value="Unassembled WGS sequence"/>
</dbReference>
<dbReference type="Gene3D" id="3.10.450.40">
    <property type="match status" value="1"/>
</dbReference>
<dbReference type="RefSeq" id="WP_116301895.1">
    <property type="nucleotide sequence ID" value="NZ_NFZV01000007.1"/>
</dbReference>
<sequence length="145" mass="16138">MAQALFDILLGRYEDGSSLGERHDAESTVRSIRDHLTRLLNSRSGVLQHLPDYGMPDVPSLYSELPYSLEDFAAAVQHVITRYEPRLKHVQVHVTAQDRHDCVVALEVVGALADGSFAQFKTFFETGGHARINDTGVRGNHARLL</sequence>
<dbReference type="NCBIfam" id="TIGR03357">
    <property type="entry name" value="VI_zyme"/>
    <property type="match status" value="1"/>
</dbReference>
<dbReference type="AlphaFoldDB" id="A0A3E0WWR9"/>
<gene>
    <name evidence="2" type="ORF">CAL65_10725</name>
</gene>
<dbReference type="InterPro" id="IPR007048">
    <property type="entry name" value="IraD/Gp25-like"/>
</dbReference>
<organism evidence="2 3">
    <name type="scientific">Alkalilimnicola ehrlichii</name>
    <dbReference type="NCBI Taxonomy" id="351052"/>
    <lineage>
        <taxon>Bacteria</taxon>
        <taxon>Pseudomonadati</taxon>
        <taxon>Pseudomonadota</taxon>
        <taxon>Gammaproteobacteria</taxon>
        <taxon>Chromatiales</taxon>
        <taxon>Ectothiorhodospiraceae</taxon>
        <taxon>Alkalilimnicola</taxon>
    </lineage>
</organism>